<feature type="coiled-coil region" evidence="1">
    <location>
        <begin position="225"/>
        <end position="284"/>
    </location>
</feature>
<feature type="compositionally biased region" description="Polar residues" evidence="2">
    <location>
        <begin position="42"/>
        <end position="54"/>
    </location>
</feature>
<evidence type="ECO:0000313" key="3">
    <source>
        <dbReference type="EMBL" id="WPK23146.1"/>
    </source>
</evidence>
<evidence type="ECO:0000313" key="4">
    <source>
        <dbReference type="Proteomes" id="UP001338582"/>
    </source>
</evidence>
<dbReference type="KEGG" id="asau:88171440"/>
<dbReference type="Proteomes" id="UP001338582">
    <property type="component" value="Chromosome 1"/>
</dbReference>
<accession>A0AAX4H3N0</accession>
<dbReference type="GeneID" id="88171440"/>
<feature type="region of interest" description="Disordered" evidence="2">
    <location>
        <begin position="41"/>
        <end position="66"/>
    </location>
</feature>
<feature type="region of interest" description="Disordered" evidence="2">
    <location>
        <begin position="96"/>
        <end position="133"/>
    </location>
</feature>
<organism evidence="3 4">
    <name type="scientific">Australozyma saopauloensis</name>
    <dbReference type="NCBI Taxonomy" id="291208"/>
    <lineage>
        <taxon>Eukaryota</taxon>
        <taxon>Fungi</taxon>
        <taxon>Dikarya</taxon>
        <taxon>Ascomycota</taxon>
        <taxon>Saccharomycotina</taxon>
        <taxon>Pichiomycetes</taxon>
        <taxon>Metschnikowiaceae</taxon>
        <taxon>Australozyma</taxon>
    </lineage>
</organism>
<gene>
    <name evidence="3" type="ORF">PUMCH_000371</name>
</gene>
<feature type="coiled-coil region" evidence="1">
    <location>
        <begin position="315"/>
        <end position="349"/>
    </location>
</feature>
<proteinExistence type="predicted"/>
<reference evidence="3 4" key="1">
    <citation type="submission" date="2023-10" db="EMBL/GenBank/DDBJ databases">
        <title>Draft Genome Sequence of Candida saopaulonensis from a very Premature Infant with Sepsis.</title>
        <authorList>
            <person name="Ning Y."/>
            <person name="Dai R."/>
            <person name="Xiao M."/>
            <person name="Xu Y."/>
            <person name="Yan Q."/>
            <person name="Zhang L."/>
        </authorList>
    </citation>
    <scope>NUCLEOTIDE SEQUENCE [LARGE SCALE GENOMIC DNA]</scope>
    <source>
        <strain evidence="3 4">19XY460</strain>
    </source>
</reference>
<evidence type="ECO:0000256" key="1">
    <source>
        <dbReference type="SAM" id="Coils"/>
    </source>
</evidence>
<dbReference type="EMBL" id="CP138894">
    <property type="protein sequence ID" value="WPK23146.1"/>
    <property type="molecule type" value="Genomic_DNA"/>
</dbReference>
<evidence type="ECO:0000256" key="2">
    <source>
        <dbReference type="SAM" id="MobiDB-lite"/>
    </source>
</evidence>
<sequence>MHRASPHIDCFCFETCRPTTLDNTFMALNLTLARKYAEHKQSSGNLWTHNSQVGGSKRDGSPQRSELRSEFHQNYMYSTPQRRFYESNRLLARRSTSKMPGTFRSPIKSLRSFGRNTGTAGKYPTFDLNDPRKPRKYRITKEPVKTQNKNHKGVLHGLWQFAKTLGARTQDTRLQGSLATTLAPSSHDRGNSYVDIESLLELKGTRRTVQDVDLVEDSIKQAKEQQKTKTQAESVKALIAELQDEKKKALELKASFEKQALQMKLDFRNELDKATEAIRDLTTKTAKKYGTMTDNDLKTIESKLFKENEVFLTSKHETESKHRAILREIEEKQAELDRRERKLEHSQESSENSFRLLQITLETIKKESSQNASVLTKEFEFVAASRRLNTEYGKNLLNLIEATESSSQLKPLRILACLLSEDSPITKSYDVSSRKMAEFITETYDKVQRCQEFLADCDLNLLQNTFGTCRFFDFDQKTLNRIETCFSGIQKINHQKSQKLKDHVKENFKLLSKLELIISTPENLAESLCAFVRNIHLFVTQSQLLNLQKDINNLLRSLKILEVKSGYKKEVNLFET</sequence>
<keyword evidence="4" id="KW-1185">Reference proteome</keyword>
<feature type="compositionally biased region" description="Basic and acidic residues" evidence="2">
    <location>
        <begin position="56"/>
        <end position="66"/>
    </location>
</feature>
<dbReference type="RefSeq" id="XP_062875533.1">
    <property type="nucleotide sequence ID" value="XM_063019463.1"/>
</dbReference>
<dbReference type="AlphaFoldDB" id="A0AAX4H3N0"/>
<name>A0AAX4H3N0_9ASCO</name>
<protein>
    <submittedName>
        <fullName evidence="3">Uncharacterized protein</fullName>
    </submittedName>
</protein>
<keyword evidence="1" id="KW-0175">Coiled coil</keyword>